<keyword evidence="7 11" id="KW-1133">Transmembrane helix</keyword>
<evidence type="ECO:0000256" key="1">
    <source>
        <dbReference type="ARBA" id="ARBA00004651"/>
    </source>
</evidence>
<dbReference type="SMART" id="SM00382">
    <property type="entry name" value="AAA"/>
    <property type="match status" value="1"/>
</dbReference>
<evidence type="ECO:0000256" key="2">
    <source>
        <dbReference type="ARBA" id="ARBA00022448"/>
    </source>
</evidence>
<dbReference type="GO" id="GO:0015421">
    <property type="term" value="F:ABC-type oligopeptide transporter activity"/>
    <property type="evidence" value="ECO:0007669"/>
    <property type="project" value="TreeGrafter"/>
</dbReference>
<comment type="caution">
    <text evidence="14">The sequence shown here is derived from an EMBL/GenBank/DDBJ whole genome shotgun (WGS) entry which is preliminary data.</text>
</comment>
<feature type="transmembrane region" description="Helical" evidence="11">
    <location>
        <begin position="76"/>
        <end position="96"/>
    </location>
</feature>
<feature type="transmembrane region" description="Helical" evidence="11">
    <location>
        <begin position="291"/>
        <end position="310"/>
    </location>
</feature>
<dbReference type="Gene3D" id="3.40.50.300">
    <property type="entry name" value="P-loop containing nucleotide triphosphate hydrolases"/>
    <property type="match status" value="1"/>
</dbReference>
<dbReference type="InterPro" id="IPR039421">
    <property type="entry name" value="Type_1_exporter"/>
</dbReference>
<dbReference type="EMBL" id="QEEX01000001">
    <property type="protein sequence ID" value="PWB98107.1"/>
    <property type="molecule type" value="Genomic_DNA"/>
</dbReference>
<dbReference type="PANTHER" id="PTHR43394">
    <property type="entry name" value="ATP-DEPENDENT PERMEASE MDL1, MITOCHONDRIAL"/>
    <property type="match status" value="1"/>
</dbReference>
<keyword evidence="3" id="KW-1003">Cell membrane</keyword>
<reference evidence="15" key="1">
    <citation type="submission" date="2018-04" db="EMBL/GenBank/DDBJ databases">
        <authorList>
            <person name="Liu S."/>
            <person name="Wang Z."/>
            <person name="Li J."/>
        </authorList>
    </citation>
    <scope>NUCLEOTIDE SEQUENCE [LARGE SCALE GENOMIC DNA]</scope>
    <source>
        <strain evidence="15">S1194</strain>
    </source>
</reference>
<dbReference type="GO" id="GO:0016887">
    <property type="term" value="F:ATP hydrolysis activity"/>
    <property type="evidence" value="ECO:0007669"/>
    <property type="project" value="InterPro"/>
</dbReference>
<dbReference type="PANTHER" id="PTHR43394:SF1">
    <property type="entry name" value="ATP-BINDING CASSETTE SUB-FAMILY B MEMBER 10, MITOCHONDRIAL"/>
    <property type="match status" value="1"/>
</dbReference>
<dbReference type="CDD" id="cd18543">
    <property type="entry name" value="ABC_6TM_Rv0194_D1_like"/>
    <property type="match status" value="1"/>
</dbReference>
<dbReference type="PROSITE" id="PS00211">
    <property type="entry name" value="ABC_TRANSPORTER_1"/>
    <property type="match status" value="1"/>
</dbReference>
<accession>A0A2U1T2L7</accession>
<evidence type="ECO:0000256" key="8">
    <source>
        <dbReference type="ARBA" id="ARBA00023136"/>
    </source>
</evidence>
<keyword evidence="5" id="KW-0547">Nucleotide-binding</keyword>
<gene>
    <name evidence="14" type="ORF">DF220_09925</name>
</gene>
<dbReference type="InterPro" id="IPR003439">
    <property type="entry name" value="ABC_transporter-like_ATP-bd"/>
</dbReference>
<dbReference type="GO" id="GO:0005886">
    <property type="term" value="C:plasma membrane"/>
    <property type="evidence" value="ECO:0007669"/>
    <property type="project" value="UniProtKB-SubCell"/>
</dbReference>
<comment type="similarity">
    <text evidence="9">Belongs to the ABC transporter superfamily. Lipid exporter (TC 3.A.1.106) family.</text>
</comment>
<keyword evidence="15" id="KW-1185">Reference proteome</keyword>
<dbReference type="SUPFAM" id="SSF90123">
    <property type="entry name" value="ABC transporter transmembrane region"/>
    <property type="match status" value="1"/>
</dbReference>
<keyword evidence="8 11" id="KW-0472">Membrane</keyword>
<evidence type="ECO:0000256" key="5">
    <source>
        <dbReference type="ARBA" id="ARBA00022741"/>
    </source>
</evidence>
<evidence type="ECO:0000256" key="3">
    <source>
        <dbReference type="ARBA" id="ARBA00022475"/>
    </source>
</evidence>
<feature type="domain" description="ABC transporter" evidence="12">
    <location>
        <begin position="356"/>
        <end position="593"/>
    </location>
</feature>
<dbReference type="PROSITE" id="PS50893">
    <property type="entry name" value="ABC_TRANSPORTER_2"/>
    <property type="match status" value="1"/>
</dbReference>
<evidence type="ECO:0000256" key="10">
    <source>
        <dbReference type="SAM" id="MobiDB-lite"/>
    </source>
</evidence>
<keyword evidence="6" id="KW-0067">ATP-binding</keyword>
<dbReference type="GO" id="GO:0005524">
    <property type="term" value="F:ATP binding"/>
    <property type="evidence" value="ECO:0007669"/>
    <property type="project" value="UniProtKB-KW"/>
</dbReference>
<feature type="region of interest" description="Disordered" evidence="10">
    <location>
        <begin position="599"/>
        <end position="621"/>
    </location>
</feature>
<dbReference type="Gene3D" id="1.20.1560.10">
    <property type="entry name" value="ABC transporter type 1, transmembrane domain"/>
    <property type="match status" value="1"/>
</dbReference>
<dbReference type="InterPro" id="IPR036640">
    <property type="entry name" value="ABC1_TM_sf"/>
</dbReference>
<evidence type="ECO:0000256" key="9">
    <source>
        <dbReference type="ARBA" id="ARBA00061644"/>
    </source>
</evidence>
<evidence type="ECO:0000259" key="12">
    <source>
        <dbReference type="PROSITE" id="PS50893"/>
    </source>
</evidence>
<dbReference type="Pfam" id="PF00664">
    <property type="entry name" value="ABC_membrane"/>
    <property type="match status" value="1"/>
</dbReference>
<organism evidence="14 15">
    <name type="scientific">Homoserinimonas hongtaonis</name>
    <dbReference type="NCBI Taxonomy" id="2079791"/>
    <lineage>
        <taxon>Bacteria</taxon>
        <taxon>Bacillati</taxon>
        <taxon>Actinomycetota</taxon>
        <taxon>Actinomycetes</taxon>
        <taxon>Micrococcales</taxon>
        <taxon>Microbacteriaceae</taxon>
        <taxon>Homoserinimonas</taxon>
    </lineage>
</organism>
<comment type="subcellular location">
    <subcellularLocation>
        <location evidence="1">Cell membrane</location>
        <topology evidence="1">Multi-pass membrane protein</topology>
    </subcellularLocation>
</comment>
<protein>
    <submittedName>
        <fullName evidence="14">ABC transporter</fullName>
    </submittedName>
</protein>
<feature type="transmembrane region" description="Helical" evidence="11">
    <location>
        <begin position="35"/>
        <end position="56"/>
    </location>
</feature>
<dbReference type="FunFam" id="3.40.50.300:FF:000299">
    <property type="entry name" value="ABC transporter ATP-binding protein/permease"/>
    <property type="match status" value="1"/>
</dbReference>
<evidence type="ECO:0000256" key="6">
    <source>
        <dbReference type="ARBA" id="ARBA00022840"/>
    </source>
</evidence>
<feature type="domain" description="ABC transmembrane type-1" evidence="13">
    <location>
        <begin position="40"/>
        <end position="322"/>
    </location>
</feature>
<dbReference type="Proteomes" id="UP000244978">
    <property type="component" value="Unassembled WGS sequence"/>
</dbReference>
<evidence type="ECO:0000313" key="15">
    <source>
        <dbReference type="Proteomes" id="UP000244978"/>
    </source>
</evidence>
<evidence type="ECO:0000256" key="11">
    <source>
        <dbReference type="SAM" id="Phobius"/>
    </source>
</evidence>
<dbReference type="RefSeq" id="WP_108997886.1">
    <property type="nucleotide sequence ID" value="NZ_QEEX01000001.1"/>
</dbReference>
<keyword evidence="2" id="KW-0813">Transport</keyword>
<dbReference type="InterPro" id="IPR017871">
    <property type="entry name" value="ABC_transporter-like_CS"/>
</dbReference>
<dbReference type="AlphaFoldDB" id="A0A2U1T2L7"/>
<dbReference type="InterPro" id="IPR027417">
    <property type="entry name" value="P-loop_NTPase"/>
</dbReference>
<dbReference type="SUPFAM" id="SSF52540">
    <property type="entry name" value="P-loop containing nucleoside triphosphate hydrolases"/>
    <property type="match status" value="1"/>
</dbReference>
<feature type="transmembrane region" description="Helical" evidence="11">
    <location>
        <begin position="263"/>
        <end position="285"/>
    </location>
</feature>
<evidence type="ECO:0000256" key="4">
    <source>
        <dbReference type="ARBA" id="ARBA00022692"/>
    </source>
</evidence>
<feature type="transmembrane region" description="Helical" evidence="11">
    <location>
        <begin position="150"/>
        <end position="173"/>
    </location>
</feature>
<proteinExistence type="inferred from homology"/>
<evidence type="ECO:0000256" key="7">
    <source>
        <dbReference type="ARBA" id="ARBA00022989"/>
    </source>
</evidence>
<dbReference type="InterPro" id="IPR011527">
    <property type="entry name" value="ABC1_TM_dom"/>
</dbReference>
<sequence>MRNEPPLSTPTADSPPRRLSTARAIARIYPYARPALPRIIAGAGAALVGAVVALLIPQVLRSLVDGPLAEGDLTGLWWAVGAVLLLGVIEAAMIWLRRWFVLVPGTHIEAGMRNAFYARLQDLPVAFHDRWPSGQLLSRMSSDLGLVRRWLSFGIVLLVVNVVTIAIGFAFLFTLSWQLALVFVVCSIPLWIYTFVFESKYSRVARLSQDQSGDLATTVEESVHGIRVLKAFGRGRHALDGFTRQAEELRGTEIEKARAIAGIWLWLLLVPDVTFALSLLGGVLLAATGSLTVGGLVAFFATAAVLRWPVESIGFLLSMTYDTRTAVDRFFEVMDEENPVVDPENPVVPERAEGRLVFEDVHFRYQDAPAGVPDLVNGVDLELLPGETMALVGVTGSGKTTLTALASRLYDVTGGRVLLDGVDVRDMTRSELRSRVAMGFEDAILFSASVRDNVLLGRPDASEEDFAEAIAIAQADFVYSLPDGVDTTVGEEGMSLSGGQRQRLALARAVAARPNVLVLDDPLSALDVDTEAAVEEGLRRVLSSTTALIVAHRPSTVMLADRVALMENGRITDVGTHSQLLARSEHYRFVVSSLEADEAAAEASEASETPGLATTDEEVTR</sequence>
<dbReference type="PROSITE" id="PS50929">
    <property type="entry name" value="ABC_TM1F"/>
    <property type="match status" value="1"/>
</dbReference>
<dbReference type="InterPro" id="IPR003593">
    <property type="entry name" value="AAA+_ATPase"/>
</dbReference>
<evidence type="ECO:0000313" key="14">
    <source>
        <dbReference type="EMBL" id="PWB98107.1"/>
    </source>
</evidence>
<feature type="transmembrane region" description="Helical" evidence="11">
    <location>
        <begin position="179"/>
        <end position="197"/>
    </location>
</feature>
<keyword evidence="4 11" id="KW-0812">Transmembrane</keyword>
<evidence type="ECO:0000259" key="13">
    <source>
        <dbReference type="PROSITE" id="PS50929"/>
    </source>
</evidence>
<dbReference type="Pfam" id="PF00005">
    <property type="entry name" value="ABC_tran"/>
    <property type="match status" value="1"/>
</dbReference>
<name>A0A2U1T2L7_9MICO</name>